<proteinExistence type="predicted"/>
<evidence type="ECO:0000313" key="8">
    <source>
        <dbReference type="Proteomes" id="UP000503278"/>
    </source>
</evidence>
<sequence>MKKNYIYNLLLTVFNILFPILSFPYASRILGPTGIGKFQFITSFAQYFILVSNLGIPTYGTREIAKYKGNIEKQSKVFSELITIAFIMSMALTVIYVSVIGFLTYFQADRQLYLTAAVSVFLGFTTIDWLYTGLEEFRMIAIRSVAVKLISLILLYVFVKDSTDVIIYLYIGIFSSVANNAYNMVTVQSKVKITFKSLNLVQHIKPLLLIFGLYVATSMYTLLDVVLLGFLADPQAVGLYSAAVKLSKIAIPFVTSVGAVTLPKMAHQFATKNYNELQGLLDKSLHFILFFSIPSFVGLALLAPEFITLFSGKQFMAGTLSMQILALLPVLIGLGYFWGLQILIPAGRDKEMVYSVVGGMIVAISLNFLLVPKFRDVGASIANVVTELVVTLLYIYFVKKSYSFKFKWDTAYKATLTSLLFIPIVIAVRKLNISMPIITALSIIGCGATYLLVQWLVFKDHLVEQLYQSFLIKLKLKKIEAPE</sequence>
<feature type="transmembrane region" description="Helical" evidence="6">
    <location>
        <begin position="140"/>
        <end position="159"/>
    </location>
</feature>
<dbReference type="InterPro" id="IPR002797">
    <property type="entry name" value="Polysacc_synth"/>
</dbReference>
<feature type="transmembrane region" description="Helical" evidence="6">
    <location>
        <begin position="284"/>
        <end position="303"/>
    </location>
</feature>
<feature type="transmembrane region" description="Helical" evidence="6">
    <location>
        <begin position="410"/>
        <end position="428"/>
    </location>
</feature>
<feature type="transmembrane region" description="Helical" evidence="6">
    <location>
        <begin position="7"/>
        <end position="26"/>
    </location>
</feature>
<dbReference type="Proteomes" id="UP000503278">
    <property type="component" value="Chromosome"/>
</dbReference>
<feature type="transmembrane region" description="Helical" evidence="6">
    <location>
        <begin position="81"/>
        <end position="106"/>
    </location>
</feature>
<feature type="transmembrane region" description="Helical" evidence="6">
    <location>
        <begin position="315"/>
        <end position="340"/>
    </location>
</feature>
<keyword evidence="5 6" id="KW-0472">Membrane</keyword>
<feature type="transmembrane region" description="Helical" evidence="6">
    <location>
        <begin position="377"/>
        <end position="398"/>
    </location>
</feature>
<evidence type="ECO:0000256" key="5">
    <source>
        <dbReference type="ARBA" id="ARBA00023136"/>
    </source>
</evidence>
<name>A0A7L5E2N6_9SPHI</name>
<feature type="transmembrane region" description="Helical" evidence="6">
    <location>
        <begin position="112"/>
        <end position="131"/>
    </location>
</feature>
<dbReference type="InterPro" id="IPR050833">
    <property type="entry name" value="Poly_Biosynth_Transport"/>
</dbReference>
<accession>A0A7L5E2N6</accession>
<keyword evidence="4 6" id="KW-1133">Transmembrane helix</keyword>
<feature type="transmembrane region" description="Helical" evidence="6">
    <location>
        <begin position="165"/>
        <end position="185"/>
    </location>
</feature>
<feature type="transmembrane region" description="Helical" evidence="6">
    <location>
        <begin position="434"/>
        <end position="458"/>
    </location>
</feature>
<dbReference type="CDD" id="cd13128">
    <property type="entry name" value="MATE_Wzx_like"/>
    <property type="match status" value="1"/>
</dbReference>
<organism evidence="7 8">
    <name type="scientific">Mucilaginibacter robiniae</name>
    <dbReference type="NCBI Taxonomy" id="2728022"/>
    <lineage>
        <taxon>Bacteria</taxon>
        <taxon>Pseudomonadati</taxon>
        <taxon>Bacteroidota</taxon>
        <taxon>Sphingobacteriia</taxon>
        <taxon>Sphingobacteriales</taxon>
        <taxon>Sphingobacteriaceae</taxon>
        <taxon>Mucilaginibacter</taxon>
    </lineage>
</organism>
<feature type="transmembrane region" description="Helical" evidence="6">
    <location>
        <begin position="237"/>
        <end position="263"/>
    </location>
</feature>
<dbReference type="AlphaFoldDB" id="A0A7L5E2N6"/>
<gene>
    <name evidence="7" type="ORF">HH214_17565</name>
</gene>
<dbReference type="KEGG" id="mrob:HH214_17565"/>
<evidence type="ECO:0000256" key="3">
    <source>
        <dbReference type="ARBA" id="ARBA00022692"/>
    </source>
</evidence>
<evidence type="ECO:0000256" key="2">
    <source>
        <dbReference type="ARBA" id="ARBA00022475"/>
    </source>
</evidence>
<protein>
    <submittedName>
        <fullName evidence="7">Flippase</fullName>
    </submittedName>
</protein>
<comment type="subcellular location">
    <subcellularLocation>
        <location evidence="1">Cell membrane</location>
        <topology evidence="1">Multi-pass membrane protein</topology>
    </subcellularLocation>
</comment>
<feature type="transmembrane region" description="Helical" evidence="6">
    <location>
        <begin position="352"/>
        <end position="371"/>
    </location>
</feature>
<dbReference type="RefSeq" id="WP_169609829.1">
    <property type="nucleotide sequence ID" value="NZ_CP051682.1"/>
</dbReference>
<reference evidence="7 8" key="1">
    <citation type="submission" date="2020-04" db="EMBL/GenBank/DDBJ databases">
        <title>Genome sequencing of novel species.</title>
        <authorList>
            <person name="Heo J."/>
            <person name="Kim S.-J."/>
            <person name="Kim J.-S."/>
            <person name="Hong S.-B."/>
            <person name="Kwon S.-W."/>
        </authorList>
    </citation>
    <scope>NUCLEOTIDE SEQUENCE [LARGE SCALE GENOMIC DNA]</scope>
    <source>
        <strain evidence="7 8">F39-2</strain>
    </source>
</reference>
<dbReference type="GO" id="GO:0005886">
    <property type="term" value="C:plasma membrane"/>
    <property type="evidence" value="ECO:0007669"/>
    <property type="project" value="UniProtKB-SubCell"/>
</dbReference>
<keyword evidence="3 6" id="KW-0812">Transmembrane</keyword>
<evidence type="ECO:0000256" key="4">
    <source>
        <dbReference type="ARBA" id="ARBA00022989"/>
    </source>
</evidence>
<evidence type="ECO:0000256" key="6">
    <source>
        <dbReference type="SAM" id="Phobius"/>
    </source>
</evidence>
<keyword evidence="8" id="KW-1185">Reference proteome</keyword>
<dbReference type="PANTHER" id="PTHR30250">
    <property type="entry name" value="PST FAMILY PREDICTED COLANIC ACID TRANSPORTER"/>
    <property type="match status" value="1"/>
</dbReference>
<evidence type="ECO:0000313" key="7">
    <source>
        <dbReference type="EMBL" id="QJD97552.1"/>
    </source>
</evidence>
<evidence type="ECO:0000256" key="1">
    <source>
        <dbReference type="ARBA" id="ARBA00004651"/>
    </source>
</evidence>
<keyword evidence="2" id="KW-1003">Cell membrane</keyword>
<feature type="transmembrane region" description="Helical" evidence="6">
    <location>
        <begin position="206"/>
        <end position="231"/>
    </location>
</feature>
<dbReference type="Pfam" id="PF01943">
    <property type="entry name" value="Polysacc_synt"/>
    <property type="match status" value="1"/>
</dbReference>
<feature type="transmembrane region" description="Helical" evidence="6">
    <location>
        <begin position="38"/>
        <end position="60"/>
    </location>
</feature>
<dbReference type="PANTHER" id="PTHR30250:SF11">
    <property type="entry name" value="O-ANTIGEN TRANSPORTER-RELATED"/>
    <property type="match status" value="1"/>
</dbReference>
<dbReference type="EMBL" id="CP051682">
    <property type="protein sequence ID" value="QJD97552.1"/>
    <property type="molecule type" value="Genomic_DNA"/>
</dbReference>